<comment type="subcellular location">
    <subcellularLocation>
        <location evidence="1 9">Cell membrane</location>
        <topology evidence="1 9">Multi-pass membrane protein</topology>
    </subcellularLocation>
</comment>
<dbReference type="Proteomes" id="UP000646053">
    <property type="component" value="Unassembled WGS sequence"/>
</dbReference>
<evidence type="ECO:0000256" key="7">
    <source>
        <dbReference type="ARBA" id="ARBA00022989"/>
    </source>
</evidence>
<comment type="function">
    <text evidence="9">Converts cobyric acid to cobinamide by the addition of aminopropanol on the F carboxylic group.</text>
</comment>
<feature type="transmembrane region" description="Helical" evidence="9">
    <location>
        <begin position="58"/>
        <end position="77"/>
    </location>
</feature>
<accession>A0A8J8CP69</accession>
<evidence type="ECO:0000256" key="3">
    <source>
        <dbReference type="ARBA" id="ARBA00006263"/>
    </source>
</evidence>
<dbReference type="GO" id="GO:0005886">
    <property type="term" value="C:plasma membrane"/>
    <property type="evidence" value="ECO:0007669"/>
    <property type="project" value="UniProtKB-SubCell"/>
</dbReference>
<comment type="similarity">
    <text evidence="3 9">Belongs to the CobD/CbiB family.</text>
</comment>
<organism evidence="10 11">
    <name type="scientific">Myxacorys almedinensis A</name>
    <dbReference type="NCBI Taxonomy" id="2690445"/>
    <lineage>
        <taxon>Bacteria</taxon>
        <taxon>Bacillati</taxon>
        <taxon>Cyanobacteriota</taxon>
        <taxon>Cyanophyceae</taxon>
        <taxon>Leptolyngbyales</taxon>
        <taxon>Leptolyngbyaceae</taxon>
        <taxon>Myxacorys</taxon>
        <taxon>Myxacorys almedinensis</taxon>
    </lineage>
</organism>
<dbReference type="UniPathway" id="UPA00148"/>
<proteinExistence type="inferred from homology"/>
<evidence type="ECO:0000256" key="2">
    <source>
        <dbReference type="ARBA" id="ARBA00004953"/>
    </source>
</evidence>
<dbReference type="GO" id="GO:0009236">
    <property type="term" value="P:cobalamin biosynthetic process"/>
    <property type="evidence" value="ECO:0007669"/>
    <property type="project" value="UniProtKB-UniRule"/>
</dbReference>
<dbReference type="PANTHER" id="PTHR34308">
    <property type="entry name" value="COBALAMIN BIOSYNTHESIS PROTEIN CBIB"/>
    <property type="match status" value="1"/>
</dbReference>
<dbReference type="InterPro" id="IPR004485">
    <property type="entry name" value="Cobalamin_biosynth_CobD/CbiB"/>
</dbReference>
<dbReference type="NCBIfam" id="TIGR00380">
    <property type="entry name" value="cobal_cbiB"/>
    <property type="match status" value="1"/>
</dbReference>
<dbReference type="Pfam" id="PF03186">
    <property type="entry name" value="CobD_Cbib"/>
    <property type="match status" value="1"/>
</dbReference>
<keyword evidence="11" id="KW-1185">Reference proteome</keyword>
<sequence>MNSPELILIGAAVLDYLIGDPRGWLHPVQVMGWCITGYLKVVLRGINHPTLLKLTGTGFAIALIVGSSAIAQLIIAMARSLHPIFGILVAVILLASCFAGRSLRNAATDVLEPLAAGNLAEARSRLQLYVGRDTQTLSEPEILRAVFETVSENAVDGVTAPLFYALLGALLPAGSVGLAIAYKASSTLDSMIGYRTAPYAEIGWFSAKIDDLLTWLPCRLTVVTLALLSGKPAHVWALCRRDAPHDPSPNSGWSECVYAAALDVQVGGVNHYGGIEKQKPFLGEALRPITAERVWAALRLTRWCVSIWLGIWGVGYGIWKTAHYLIN</sequence>
<comment type="pathway">
    <text evidence="2 9">Cofactor biosynthesis; adenosylcobalamin biosynthesis.</text>
</comment>
<dbReference type="GO" id="GO:0015420">
    <property type="term" value="F:ABC-type vitamin B12 transporter activity"/>
    <property type="evidence" value="ECO:0007669"/>
    <property type="project" value="UniProtKB-UniRule"/>
</dbReference>
<gene>
    <name evidence="9" type="primary">cobD</name>
    <name evidence="10" type="ORF">GS601_17995</name>
</gene>
<evidence type="ECO:0000256" key="4">
    <source>
        <dbReference type="ARBA" id="ARBA00022475"/>
    </source>
</evidence>
<keyword evidence="8 9" id="KW-0472">Membrane</keyword>
<evidence type="ECO:0000256" key="6">
    <source>
        <dbReference type="ARBA" id="ARBA00022692"/>
    </source>
</evidence>
<feature type="transmembrane region" description="Helical" evidence="9">
    <location>
        <begin position="162"/>
        <end position="182"/>
    </location>
</feature>
<evidence type="ECO:0000256" key="9">
    <source>
        <dbReference type="HAMAP-Rule" id="MF_00024"/>
    </source>
</evidence>
<keyword evidence="5 9" id="KW-0169">Cobalamin biosynthesis</keyword>
<evidence type="ECO:0000256" key="1">
    <source>
        <dbReference type="ARBA" id="ARBA00004651"/>
    </source>
</evidence>
<keyword evidence="6 9" id="KW-0812">Transmembrane</keyword>
<comment type="caution">
    <text evidence="9">Lacks conserved residue(s) required for the propagation of feature annotation.</text>
</comment>
<evidence type="ECO:0000256" key="8">
    <source>
        <dbReference type="ARBA" id="ARBA00023136"/>
    </source>
</evidence>
<protein>
    <recommendedName>
        <fullName evidence="9">Cobalamin biosynthesis protein CobD</fullName>
    </recommendedName>
</protein>
<comment type="caution">
    <text evidence="10">The sequence shown here is derived from an EMBL/GenBank/DDBJ whole genome shotgun (WGS) entry which is preliminary data.</text>
</comment>
<name>A0A8J8CP69_9CYAN</name>
<dbReference type="HAMAP" id="MF_00024">
    <property type="entry name" value="CobD_CbiB"/>
    <property type="match status" value="1"/>
</dbReference>
<feature type="transmembrane region" description="Helical" evidence="9">
    <location>
        <begin position="84"/>
        <end position="103"/>
    </location>
</feature>
<evidence type="ECO:0000313" key="10">
    <source>
        <dbReference type="EMBL" id="NDJ19157.1"/>
    </source>
</evidence>
<keyword evidence="7 9" id="KW-1133">Transmembrane helix</keyword>
<dbReference type="PANTHER" id="PTHR34308:SF1">
    <property type="entry name" value="COBALAMIN BIOSYNTHESIS PROTEIN CBIB"/>
    <property type="match status" value="1"/>
</dbReference>
<evidence type="ECO:0000313" key="11">
    <source>
        <dbReference type="Proteomes" id="UP000646053"/>
    </source>
</evidence>
<evidence type="ECO:0000256" key="5">
    <source>
        <dbReference type="ARBA" id="ARBA00022573"/>
    </source>
</evidence>
<dbReference type="AlphaFoldDB" id="A0A8J8CP69"/>
<dbReference type="GO" id="GO:0048472">
    <property type="term" value="F:threonine-phosphate decarboxylase activity"/>
    <property type="evidence" value="ECO:0007669"/>
    <property type="project" value="InterPro"/>
</dbReference>
<dbReference type="RefSeq" id="WP_162424682.1">
    <property type="nucleotide sequence ID" value="NZ_WVIE01000025.1"/>
</dbReference>
<feature type="transmembrane region" description="Helical" evidence="9">
    <location>
        <begin position="300"/>
        <end position="319"/>
    </location>
</feature>
<reference evidence="10" key="1">
    <citation type="submission" date="2019-12" db="EMBL/GenBank/DDBJ databases">
        <title>High-Quality draft genome sequences of three cyanobacteria isolated from the limestone walls of the Old Cathedral of Coimbra.</title>
        <authorList>
            <person name="Tiago I."/>
            <person name="Soares F."/>
            <person name="Portugal A."/>
        </authorList>
    </citation>
    <scope>NUCLEOTIDE SEQUENCE</scope>
    <source>
        <strain evidence="10">A</strain>
    </source>
</reference>
<dbReference type="EMBL" id="WVIE01000025">
    <property type="protein sequence ID" value="NDJ19157.1"/>
    <property type="molecule type" value="Genomic_DNA"/>
</dbReference>
<keyword evidence="4 9" id="KW-1003">Cell membrane</keyword>